<keyword evidence="1" id="KW-1133">Transmembrane helix</keyword>
<dbReference type="PANTHER" id="PTHR40448">
    <property type="entry name" value="TWO-COMPONENT SENSOR HISTIDINE KINASE"/>
    <property type="match status" value="1"/>
</dbReference>
<protein>
    <submittedName>
        <fullName evidence="3">GHKL domain-containing protein</fullName>
    </submittedName>
</protein>
<dbReference type="EMBL" id="JAMDLZ010000041">
    <property type="protein sequence ID" value="MCY9549235.1"/>
    <property type="molecule type" value="Genomic_DNA"/>
</dbReference>
<gene>
    <name evidence="3" type="ORF">M5W82_20350</name>
</gene>
<feature type="transmembrane region" description="Helical" evidence="1">
    <location>
        <begin position="181"/>
        <end position="201"/>
    </location>
</feature>
<sequence>MNTIFSVEFVGLFLQYFFIFLCGGYLIGVAHKKAYLLISLVVVLLISFVYFILDVLATGVLWGALSLVLLRYSRKVDISFFSSSMPILLYILSDYIIVYLLSSAEIMNNLVFRFIVGTLLYFSIIYLFKKIINRFSYFFKSSSFTLLILAVTSSLTVIVYLMIISIERAVESGISMEKTNSIFIVVYALVSALVCVAIIYAKSKVYVAREKQKELIYLLEYLDQIESNYNEIRKFKHDYKNILISVESFLESNDIQGLKKYFYKEIKQTAQIIDLNSFKLSQLSNLQVKELKSLLANKLMVSQEKGIDTEIEMREKIKSIPVDSVVLVRSLGIILDNAIEAAEEIKNGYIRVAILHDKNLIKIIVANSCKQDIPKLFLLKRDGFSTKGENRGLGLGNLDQLLNKSKNIILETKIEKSVFTQILTINEEGKV</sequence>
<evidence type="ECO:0000313" key="4">
    <source>
        <dbReference type="Proteomes" id="UP001527052"/>
    </source>
</evidence>
<organism evidence="3 4">
    <name type="scientific">Lysinibacillus xylanilyticus</name>
    <dbReference type="NCBI Taxonomy" id="582475"/>
    <lineage>
        <taxon>Bacteria</taxon>
        <taxon>Bacillati</taxon>
        <taxon>Bacillota</taxon>
        <taxon>Bacilli</taxon>
        <taxon>Bacillales</taxon>
        <taxon>Bacillaceae</taxon>
        <taxon>Lysinibacillus</taxon>
    </lineage>
</organism>
<dbReference type="RefSeq" id="WP_268639217.1">
    <property type="nucleotide sequence ID" value="NZ_JAMDLZ010000041.1"/>
</dbReference>
<keyword evidence="1" id="KW-0812">Transmembrane</keyword>
<feature type="transmembrane region" description="Helical" evidence="1">
    <location>
        <begin position="34"/>
        <end position="53"/>
    </location>
</feature>
<feature type="domain" description="Sensor histidine kinase NatK-like C-terminal" evidence="2">
    <location>
        <begin position="327"/>
        <end position="425"/>
    </location>
</feature>
<proteinExistence type="predicted"/>
<feature type="transmembrane region" description="Helical" evidence="1">
    <location>
        <begin position="86"/>
        <end position="104"/>
    </location>
</feature>
<comment type="caution">
    <text evidence="3">The sequence shown here is derived from an EMBL/GenBank/DDBJ whole genome shotgun (WGS) entry which is preliminary data.</text>
</comment>
<feature type="transmembrane region" description="Helical" evidence="1">
    <location>
        <begin position="144"/>
        <end position="166"/>
    </location>
</feature>
<keyword evidence="4" id="KW-1185">Reference proteome</keyword>
<reference evidence="3 4" key="1">
    <citation type="submission" date="2022-05" db="EMBL/GenBank/DDBJ databases">
        <title>Genome Sequencing of Bee-Associated Microbes.</title>
        <authorList>
            <person name="Dunlap C."/>
        </authorList>
    </citation>
    <scope>NUCLEOTIDE SEQUENCE [LARGE SCALE GENOMIC DNA]</scope>
    <source>
        <strain evidence="3 4">NRRL BD-083</strain>
    </source>
</reference>
<dbReference type="Pfam" id="PF14501">
    <property type="entry name" value="HATPase_c_5"/>
    <property type="match status" value="1"/>
</dbReference>
<feature type="transmembrane region" description="Helical" evidence="1">
    <location>
        <begin position="110"/>
        <end position="132"/>
    </location>
</feature>
<keyword evidence="1" id="KW-0472">Membrane</keyword>
<dbReference type="InterPro" id="IPR036890">
    <property type="entry name" value="HATPase_C_sf"/>
</dbReference>
<evidence type="ECO:0000259" key="2">
    <source>
        <dbReference type="Pfam" id="PF14501"/>
    </source>
</evidence>
<dbReference type="Gene3D" id="3.30.565.10">
    <property type="entry name" value="Histidine kinase-like ATPase, C-terminal domain"/>
    <property type="match status" value="1"/>
</dbReference>
<dbReference type="Proteomes" id="UP001527052">
    <property type="component" value="Unassembled WGS sequence"/>
</dbReference>
<dbReference type="InterPro" id="IPR032834">
    <property type="entry name" value="NatK-like_C"/>
</dbReference>
<dbReference type="PANTHER" id="PTHR40448:SF1">
    <property type="entry name" value="TWO-COMPONENT SENSOR HISTIDINE KINASE"/>
    <property type="match status" value="1"/>
</dbReference>
<accession>A0ABT4EU86</accession>
<name>A0ABT4EU86_9BACI</name>
<evidence type="ECO:0000313" key="3">
    <source>
        <dbReference type="EMBL" id="MCY9549235.1"/>
    </source>
</evidence>
<evidence type="ECO:0000256" key="1">
    <source>
        <dbReference type="SAM" id="Phobius"/>
    </source>
</evidence>
<dbReference type="SUPFAM" id="SSF55874">
    <property type="entry name" value="ATPase domain of HSP90 chaperone/DNA topoisomerase II/histidine kinase"/>
    <property type="match status" value="1"/>
</dbReference>
<feature type="transmembrane region" description="Helical" evidence="1">
    <location>
        <begin position="6"/>
        <end position="27"/>
    </location>
</feature>